<dbReference type="OrthoDB" id="3945378at2759"/>
<proteinExistence type="predicted"/>
<dbReference type="EMBL" id="JAACFV010000078">
    <property type="protein sequence ID" value="KAF7506917.1"/>
    <property type="molecule type" value="Genomic_DNA"/>
</dbReference>
<keyword evidence="2" id="KW-0732">Signal</keyword>
<feature type="signal peptide" evidence="2">
    <location>
        <begin position="1"/>
        <end position="18"/>
    </location>
</feature>
<feature type="transmembrane region" description="Helical" evidence="1">
    <location>
        <begin position="203"/>
        <end position="228"/>
    </location>
</feature>
<keyword evidence="1" id="KW-0812">Transmembrane</keyword>
<evidence type="ECO:0000313" key="4">
    <source>
        <dbReference type="Proteomes" id="UP000606974"/>
    </source>
</evidence>
<organism evidence="3 4">
    <name type="scientific">Endocarpon pusillum</name>
    <dbReference type="NCBI Taxonomy" id="364733"/>
    <lineage>
        <taxon>Eukaryota</taxon>
        <taxon>Fungi</taxon>
        <taxon>Dikarya</taxon>
        <taxon>Ascomycota</taxon>
        <taxon>Pezizomycotina</taxon>
        <taxon>Eurotiomycetes</taxon>
        <taxon>Chaetothyriomycetidae</taxon>
        <taxon>Verrucariales</taxon>
        <taxon>Verrucariaceae</taxon>
        <taxon>Endocarpon</taxon>
    </lineage>
</organism>
<evidence type="ECO:0000256" key="1">
    <source>
        <dbReference type="SAM" id="Phobius"/>
    </source>
</evidence>
<comment type="caution">
    <text evidence="3">The sequence shown here is derived from an EMBL/GenBank/DDBJ whole genome shotgun (WGS) entry which is preliminary data.</text>
</comment>
<feature type="transmembrane region" description="Helical" evidence="1">
    <location>
        <begin position="104"/>
        <end position="123"/>
    </location>
</feature>
<accession>A0A8H7AH50</accession>
<feature type="transmembrane region" description="Helical" evidence="1">
    <location>
        <begin position="144"/>
        <end position="168"/>
    </location>
</feature>
<keyword evidence="4" id="KW-1185">Reference proteome</keyword>
<reference evidence="3" key="1">
    <citation type="submission" date="2020-02" db="EMBL/GenBank/DDBJ databases">
        <authorList>
            <person name="Palmer J.M."/>
        </authorList>
    </citation>
    <scope>NUCLEOTIDE SEQUENCE</scope>
    <source>
        <strain evidence="3">EPUS1.4</strain>
        <tissue evidence="3">Thallus</tissue>
    </source>
</reference>
<dbReference type="AlphaFoldDB" id="A0A8H7AH50"/>
<dbReference type="Proteomes" id="UP000606974">
    <property type="component" value="Unassembled WGS sequence"/>
</dbReference>
<feature type="chain" id="PRO_5034203832" evidence="2">
    <location>
        <begin position="19"/>
        <end position="258"/>
    </location>
</feature>
<keyword evidence="1" id="KW-1133">Transmembrane helix</keyword>
<gene>
    <name evidence="3" type="ORF">GJ744_011158</name>
</gene>
<name>A0A8H7AH50_9EURO</name>
<protein>
    <submittedName>
        <fullName evidence="3">Uncharacterized protein</fullName>
    </submittedName>
</protein>
<keyword evidence="1" id="KW-0472">Membrane</keyword>
<evidence type="ECO:0000313" key="3">
    <source>
        <dbReference type="EMBL" id="KAF7506917.1"/>
    </source>
</evidence>
<sequence>MLLVVFILAVSYVSTVAAQQSSNTTSTITPGSNQTCQTDFSADLYGLGVRLGYYFNWASGWTANNFVPDEIAGAQDSNSIFLLGVLASLLRGTMTGRLTRLDGLVLLELAAGTVWSVLSLWGYRTCVFKRERLHGISFLGGFGTHFRLLLSTMMASYGLWFFVVGVAAHNDNHLKLASDIGQSPAHCRQILVLGVRLETVRPVGIVLCLISLAYCGIMLVTSSVAGITRLWKMGWLMRHSHYSSSSRLRYISGLGQQQ</sequence>
<evidence type="ECO:0000256" key="2">
    <source>
        <dbReference type="SAM" id="SignalP"/>
    </source>
</evidence>